<gene>
    <name evidence="1" type="ORF">MENT_LOCUS57854</name>
</gene>
<dbReference type="EMBL" id="CAJEWN010002528">
    <property type="protein sequence ID" value="CAD2204130.1"/>
    <property type="molecule type" value="Genomic_DNA"/>
</dbReference>
<sequence>MENQKRFVNLHLCIIVQKIRFSVLFARKAFTEQSTMYIVLLLLTIKFI</sequence>
<organism evidence="1 2">
    <name type="scientific">Meloidogyne enterolobii</name>
    <name type="common">Root-knot nematode worm</name>
    <name type="synonym">Meloidogyne mayaguensis</name>
    <dbReference type="NCBI Taxonomy" id="390850"/>
    <lineage>
        <taxon>Eukaryota</taxon>
        <taxon>Metazoa</taxon>
        <taxon>Ecdysozoa</taxon>
        <taxon>Nematoda</taxon>
        <taxon>Chromadorea</taxon>
        <taxon>Rhabditida</taxon>
        <taxon>Tylenchina</taxon>
        <taxon>Tylenchomorpha</taxon>
        <taxon>Tylenchoidea</taxon>
        <taxon>Meloidogynidae</taxon>
        <taxon>Meloidogyninae</taxon>
        <taxon>Meloidogyne</taxon>
    </lineage>
</organism>
<proteinExistence type="predicted"/>
<accession>A0A6V7XXR4</accession>
<comment type="caution">
    <text evidence="1">The sequence shown here is derived from an EMBL/GenBank/DDBJ whole genome shotgun (WGS) entry which is preliminary data.</text>
</comment>
<protein>
    <submittedName>
        <fullName evidence="1">Uncharacterized protein</fullName>
    </submittedName>
</protein>
<dbReference type="AlphaFoldDB" id="A0A6V7XXR4"/>
<evidence type="ECO:0000313" key="1">
    <source>
        <dbReference type="EMBL" id="CAD2204130.1"/>
    </source>
</evidence>
<name>A0A6V7XXR4_MELEN</name>
<evidence type="ECO:0000313" key="2">
    <source>
        <dbReference type="Proteomes" id="UP000580250"/>
    </source>
</evidence>
<dbReference type="Proteomes" id="UP000580250">
    <property type="component" value="Unassembled WGS sequence"/>
</dbReference>
<reference evidence="1 2" key="1">
    <citation type="submission" date="2020-08" db="EMBL/GenBank/DDBJ databases">
        <authorList>
            <person name="Koutsovoulos G."/>
            <person name="Danchin GJ E."/>
        </authorList>
    </citation>
    <scope>NUCLEOTIDE SEQUENCE [LARGE SCALE GENOMIC DNA]</scope>
</reference>